<dbReference type="Gene3D" id="3.40.710.10">
    <property type="entry name" value="DD-peptidase/beta-lactamase superfamily"/>
    <property type="match status" value="1"/>
</dbReference>
<dbReference type="Proteomes" id="UP001595699">
    <property type="component" value="Unassembled WGS sequence"/>
</dbReference>
<reference evidence="4" key="1">
    <citation type="journal article" date="2019" name="Int. J. Syst. Evol. Microbiol.">
        <title>The Global Catalogue of Microorganisms (GCM) 10K type strain sequencing project: providing services to taxonomists for standard genome sequencing and annotation.</title>
        <authorList>
            <consortium name="The Broad Institute Genomics Platform"/>
            <consortium name="The Broad Institute Genome Sequencing Center for Infectious Disease"/>
            <person name="Wu L."/>
            <person name="Ma J."/>
        </authorList>
    </citation>
    <scope>NUCLEOTIDE SEQUENCE [LARGE SCALE GENOMIC DNA]</scope>
    <source>
        <strain evidence="4">CGMCC 4.7241</strain>
    </source>
</reference>
<dbReference type="InterPro" id="IPR001466">
    <property type="entry name" value="Beta-lactam-related"/>
</dbReference>
<dbReference type="RefSeq" id="WP_205119073.1">
    <property type="nucleotide sequence ID" value="NZ_JAFBCM010000001.1"/>
</dbReference>
<evidence type="ECO:0000313" key="3">
    <source>
        <dbReference type="EMBL" id="MFC3765234.1"/>
    </source>
</evidence>
<organism evidence="3 4">
    <name type="scientific">Tenggerimyces flavus</name>
    <dbReference type="NCBI Taxonomy" id="1708749"/>
    <lineage>
        <taxon>Bacteria</taxon>
        <taxon>Bacillati</taxon>
        <taxon>Actinomycetota</taxon>
        <taxon>Actinomycetes</taxon>
        <taxon>Propionibacteriales</taxon>
        <taxon>Nocardioidaceae</taxon>
        <taxon>Tenggerimyces</taxon>
    </lineage>
</organism>
<evidence type="ECO:0000256" key="1">
    <source>
        <dbReference type="SAM" id="MobiDB-lite"/>
    </source>
</evidence>
<comment type="caution">
    <text evidence="3">The sequence shown here is derived from an EMBL/GenBank/DDBJ whole genome shotgun (WGS) entry which is preliminary data.</text>
</comment>
<feature type="region of interest" description="Disordered" evidence="1">
    <location>
        <begin position="187"/>
        <end position="216"/>
    </location>
</feature>
<evidence type="ECO:0000259" key="2">
    <source>
        <dbReference type="Pfam" id="PF00144"/>
    </source>
</evidence>
<feature type="compositionally biased region" description="Polar residues" evidence="1">
    <location>
        <begin position="190"/>
        <end position="211"/>
    </location>
</feature>
<sequence>MTDLQAEVDSLVASGAERGLQVAIYQNGKQVAEVSTIPPDTPIFSFSLGKAVTATLVHRLVERGMFAYDTRLDELWPEFAQQGKEKVTVRHVLDHSAGLPGLPLDTTVDDLCDHDRICGILAEAEPWWEPGTAFGYHAYTFGYLLGEVVRRATGRTMSDILRTEITEPLGIANELFFAVPPSEQGRLANLENTDGFTDQQPPDGTPRSTLPSAELGNDPDFLAAEIPSVCTTSARAIARMLAALLDEVDGVRLLTEETLRKATAVSIEGVDRIHGVPSRSGLGYALALAGPTTFGMGGGGGSMAWADPTRGISFAVTKTKLSPGFDTASRLAP</sequence>
<dbReference type="GO" id="GO:0016787">
    <property type="term" value="F:hydrolase activity"/>
    <property type="evidence" value="ECO:0007669"/>
    <property type="project" value="UniProtKB-KW"/>
</dbReference>
<dbReference type="SUPFAM" id="SSF56601">
    <property type="entry name" value="beta-lactamase/transpeptidase-like"/>
    <property type="match status" value="1"/>
</dbReference>
<dbReference type="PANTHER" id="PTHR43319">
    <property type="entry name" value="BETA-LACTAMASE-RELATED"/>
    <property type="match status" value="1"/>
</dbReference>
<protein>
    <submittedName>
        <fullName evidence="3">Serine hydrolase domain-containing protein</fullName>
    </submittedName>
</protein>
<accession>A0ABV7YMK0</accession>
<dbReference type="InterPro" id="IPR012338">
    <property type="entry name" value="Beta-lactam/transpept-like"/>
</dbReference>
<keyword evidence="3" id="KW-0378">Hydrolase</keyword>
<proteinExistence type="predicted"/>
<dbReference type="EMBL" id="JBHRZH010000036">
    <property type="protein sequence ID" value="MFC3765234.1"/>
    <property type="molecule type" value="Genomic_DNA"/>
</dbReference>
<dbReference type="PANTHER" id="PTHR43319:SF3">
    <property type="entry name" value="BETA-LACTAMASE-RELATED DOMAIN-CONTAINING PROTEIN"/>
    <property type="match status" value="1"/>
</dbReference>
<evidence type="ECO:0000313" key="4">
    <source>
        <dbReference type="Proteomes" id="UP001595699"/>
    </source>
</evidence>
<dbReference type="Pfam" id="PF00144">
    <property type="entry name" value="Beta-lactamase"/>
    <property type="match status" value="1"/>
</dbReference>
<name>A0ABV7YMK0_9ACTN</name>
<dbReference type="InterPro" id="IPR052907">
    <property type="entry name" value="Beta-lactamase/esterase"/>
</dbReference>
<gene>
    <name evidence="3" type="ORF">ACFOUW_30670</name>
</gene>
<keyword evidence="4" id="KW-1185">Reference proteome</keyword>
<feature type="domain" description="Beta-lactamase-related" evidence="2">
    <location>
        <begin position="6"/>
        <end position="327"/>
    </location>
</feature>